<dbReference type="SUPFAM" id="SSF103647">
    <property type="entry name" value="TSP type-3 repeat"/>
    <property type="match status" value="1"/>
</dbReference>
<name>A0A318E6M9_9GAMM</name>
<dbReference type="PANTHER" id="PTHR30329:SF21">
    <property type="entry name" value="LIPOPROTEIN YIAD-RELATED"/>
    <property type="match status" value="1"/>
</dbReference>
<gene>
    <name evidence="8" type="ORF">C8D93_10687</name>
</gene>
<reference evidence="8 9" key="1">
    <citation type="submission" date="2018-04" db="EMBL/GenBank/DDBJ databases">
        <title>Genomic Encyclopedia of Type Strains, Phase IV (KMG-IV): sequencing the most valuable type-strain genomes for metagenomic binning, comparative biology and taxonomic classification.</title>
        <authorList>
            <person name="Goeker M."/>
        </authorList>
    </citation>
    <scope>NUCLEOTIDE SEQUENCE [LARGE SCALE GENOMIC DNA]</scope>
    <source>
        <strain evidence="8 9">DSM 104150</strain>
    </source>
</reference>
<evidence type="ECO:0000313" key="9">
    <source>
        <dbReference type="Proteomes" id="UP000248330"/>
    </source>
</evidence>
<proteinExistence type="predicted"/>
<keyword evidence="9" id="KW-1185">Reference proteome</keyword>
<dbReference type="AlphaFoldDB" id="A0A318E6M9"/>
<evidence type="ECO:0000256" key="2">
    <source>
        <dbReference type="ARBA" id="ARBA00023136"/>
    </source>
</evidence>
<dbReference type="RefSeq" id="WP_146216584.1">
    <property type="nucleotide sequence ID" value="NZ_CAWNXA010000006.1"/>
</dbReference>
<dbReference type="InterPro" id="IPR050330">
    <property type="entry name" value="Bact_OuterMem_StrucFunc"/>
</dbReference>
<comment type="caution">
    <text evidence="8">The sequence shown here is derived from an EMBL/GenBank/DDBJ whole genome shotgun (WGS) entry which is preliminary data.</text>
</comment>
<feature type="compositionally biased region" description="Basic and acidic residues" evidence="5">
    <location>
        <begin position="379"/>
        <end position="393"/>
    </location>
</feature>
<dbReference type="InterPro" id="IPR028974">
    <property type="entry name" value="TSP_type-3_rpt"/>
</dbReference>
<dbReference type="Pfam" id="PF00691">
    <property type="entry name" value="OmpA"/>
    <property type="match status" value="1"/>
</dbReference>
<evidence type="ECO:0000256" key="5">
    <source>
        <dbReference type="SAM" id="MobiDB-lite"/>
    </source>
</evidence>
<protein>
    <submittedName>
        <fullName evidence="8">Outer membrane protein OmpA-like peptidoglycan-associated protein</fullName>
    </submittedName>
</protein>
<comment type="subcellular location">
    <subcellularLocation>
        <location evidence="1">Cell outer membrane</location>
    </subcellularLocation>
</comment>
<feature type="chain" id="PRO_5016407594" evidence="6">
    <location>
        <begin position="22"/>
        <end position="393"/>
    </location>
</feature>
<evidence type="ECO:0000256" key="4">
    <source>
        <dbReference type="PROSITE-ProRule" id="PRU00473"/>
    </source>
</evidence>
<evidence type="ECO:0000256" key="1">
    <source>
        <dbReference type="ARBA" id="ARBA00004442"/>
    </source>
</evidence>
<dbReference type="Gene3D" id="3.30.1330.60">
    <property type="entry name" value="OmpA-like domain"/>
    <property type="match status" value="1"/>
</dbReference>
<dbReference type="PROSITE" id="PS51123">
    <property type="entry name" value="OMPA_2"/>
    <property type="match status" value="1"/>
</dbReference>
<dbReference type="InterPro" id="IPR006665">
    <property type="entry name" value="OmpA-like"/>
</dbReference>
<dbReference type="EMBL" id="QICN01000006">
    <property type="protein sequence ID" value="PXV67110.1"/>
    <property type="molecule type" value="Genomic_DNA"/>
</dbReference>
<organism evidence="8 9">
    <name type="scientific">Sinimarinibacterium flocculans</name>
    <dbReference type="NCBI Taxonomy" id="985250"/>
    <lineage>
        <taxon>Bacteria</taxon>
        <taxon>Pseudomonadati</taxon>
        <taxon>Pseudomonadota</taxon>
        <taxon>Gammaproteobacteria</taxon>
        <taxon>Nevskiales</taxon>
        <taxon>Nevskiaceae</taxon>
        <taxon>Sinimarinibacterium</taxon>
    </lineage>
</organism>
<dbReference type="CDD" id="cd07185">
    <property type="entry name" value="OmpA_C-like"/>
    <property type="match status" value="1"/>
</dbReference>
<evidence type="ECO:0000313" key="8">
    <source>
        <dbReference type="EMBL" id="PXV67110.1"/>
    </source>
</evidence>
<dbReference type="OrthoDB" id="1149075at2"/>
<keyword evidence="3" id="KW-0998">Cell outer membrane</keyword>
<dbReference type="InterPro" id="IPR006664">
    <property type="entry name" value="OMP_bac"/>
</dbReference>
<dbReference type="GO" id="GO:0005509">
    <property type="term" value="F:calcium ion binding"/>
    <property type="evidence" value="ECO:0007669"/>
    <property type="project" value="InterPro"/>
</dbReference>
<keyword evidence="2 4" id="KW-0472">Membrane</keyword>
<dbReference type="GO" id="GO:0009279">
    <property type="term" value="C:cell outer membrane"/>
    <property type="evidence" value="ECO:0007669"/>
    <property type="project" value="UniProtKB-SubCell"/>
</dbReference>
<feature type="domain" description="OmpA-like" evidence="7">
    <location>
        <begin position="279"/>
        <end position="393"/>
    </location>
</feature>
<feature type="signal peptide" evidence="6">
    <location>
        <begin position="1"/>
        <end position="21"/>
    </location>
</feature>
<evidence type="ECO:0000256" key="6">
    <source>
        <dbReference type="SAM" id="SignalP"/>
    </source>
</evidence>
<accession>A0A318E6M9</accession>
<sequence length="393" mass="41438">MKRATFIAATAAMLATGAAGAQSDDATPRRIENMGRPVYVAPMISFTVDDSARRTKVGYGGTLALGTRVLSFAAVEAMAYYTKFNDENDIYVGARTEATGYGGNLLLFPLPGAMRDVFLLAGAAYNDVRQHPYTAGGAVGLADYDSTVYDLGLGYLGAFDLFGNPAALRFEARYRLDDHGEEGLGDGSDDQFGDVVLSAGFMFPLFYSPPPPPPAPEPVEVVAVADADYDGVIDDIDQCPDSPYGATVDATGCTPAPEPEPEPVCAPVGENGEVDLAGCTTGDVVVLQGVTFEFDSERLTADAQTILDGVVAALQAAPDISVEVGGHTDARGADDYNQRLSERRAASVRDYLVDRGIDGARLSAVGYGEASPVADNDTDEGREQNRRVELTVQ</sequence>
<dbReference type="Proteomes" id="UP000248330">
    <property type="component" value="Unassembled WGS sequence"/>
</dbReference>
<evidence type="ECO:0000256" key="3">
    <source>
        <dbReference type="ARBA" id="ARBA00023237"/>
    </source>
</evidence>
<evidence type="ECO:0000259" key="7">
    <source>
        <dbReference type="PROSITE" id="PS51123"/>
    </source>
</evidence>
<dbReference type="InterPro" id="IPR036737">
    <property type="entry name" value="OmpA-like_sf"/>
</dbReference>
<feature type="region of interest" description="Disordered" evidence="5">
    <location>
        <begin position="367"/>
        <end position="393"/>
    </location>
</feature>
<keyword evidence="6" id="KW-0732">Signal</keyword>
<dbReference type="SUPFAM" id="SSF103088">
    <property type="entry name" value="OmpA-like"/>
    <property type="match status" value="1"/>
</dbReference>
<dbReference type="PANTHER" id="PTHR30329">
    <property type="entry name" value="STATOR ELEMENT OF FLAGELLAR MOTOR COMPLEX"/>
    <property type="match status" value="1"/>
</dbReference>
<dbReference type="PRINTS" id="PR01021">
    <property type="entry name" value="OMPADOMAIN"/>
</dbReference>